<name>A0A165D7L5_9APHY</name>
<dbReference type="AlphaFoldDB" id="A0A165D7L5"/>
<evidence type="ECO:0000259" key="2">
    <source>
        <dbReference type="Pfam" id="PF09792"/>
    </source>
</evidence>
<dbReference type="STRING" id="1314785.A0A165D7L5"/>
<dbReference type="InterPro" id="IPR018620">
    <property type="entry name" value="Ubiquitin3-bd_protein_But2_C"/>
</dbReference>
<dbReference type="GeneID" id="63822834"/>
<keyword evidence="1" id="KW-0472">Membrane</keyword>
<reference evidence="3 4" key="1">
    <citation type="journal article" date="2016" name="Mol. Biol. Evol.">
        <title>Comparative Genomics of Early-Diverging Mushroom-Forming Fungi Provides Insights into the Origins of Lignocellulose Decay Capabilities.</title>
        <authorList>
            <person name="Nagy L.G."/>
            <person name="Riley R."/>
            <person name="Tritt A."/>
            <person name="Adam C."/>
            <person name="Daum C."/>
            <person name="Floudas D."/>
            <person name="Sun H."/>
            <person name="Yadav J.S."/>
            <person name="Pangilinan J."/>
            <person name="Larsson K.H."/>
            <person name="Matsuura K."/>
            <person name="Barry K."/>
            <person name="Labutti K."/>
            <person name="Kuo R."/>
            <person name="Ohm R.A."/>
            <person name="Bhattacharya S.S."/>
            <person name="Shirouzu T."/>
            <person name="Yoshinaga Y."/>
            <person name="Martin F.M."/>
            <person name="Grigoriev I.V."/>
            <person name="Hibbett D.S."/>
        </authorList>
    </citation>
    <scope>NUCLEOTIDE SEQUENCE [LARGE SCALE GENOMIC DNA]</scope>
    <source>
        <strain evidence="3 4">93-53</strain>
    </source>
</reference>
<feature type="transmembrane region" description="Helical" evidence="1">
    <location>
        <begin position="40"/>
        <end position="63"/>
    </location>
</feature>
<keyword evidence="4" id="KW-1185">Reference proteome</keyword>
<evidence type="ECO:0000313" key="4">
    <source>
        <dbReference type="Proteomes" id="UP000076871"/>
    </source>
</evidence>
<dbReference type="OrthoDB" id="61113at2759"/>
<evidence type="ECO:0000313" key="3">
    <source>
        <dbReference type="EMBL" id="KZT04283.1"/>
    </source>
</evidence>
<dbReference type="Proteomes" id="UP000076871">
    <property type="component" value="Unassembled WGS sequence"/>
</dbReference>
<sequence>MHDRSEEVIALLDAGSREEDDTPEKASHARSQSQTIISSLLHGTTGILVLFIVLDLIAFLYVFRSVLALSGPSTDEFEFRNPYIGLDELYASGRVNASRYDPIVNVPRVAAQVSSTEPNKVGVEDEHRYLSNFGTMTPLDRHLQVSSTIHTILQFRTMDYGMESCALALRLPSPEDSESLQLAEGARDVHLDVCALDVSRQLKPRSLSWATRPRCQTHVGTLVAGPGEEVRFPEFPCSWGSLHTYEISCSADSPDCLVDVWATRNGTWGIFMYQYQTV</sequence>
<proteinExistence type="predicted"/>
<dbReference type="Pfam" id="PF09792">
    <property type="entry name" value="But2"/>
    <property type="match status" value="1"/>
</dbReference>
<dbReference type="EMBL" id="KV427637">
    <property type="protein sequence ID" value="KZT04283.1"/>
    <property type="molecule type" value="Genomic_DNA"/>
</dbReference>
<dbReference type="InParanoid" id="A0A165D7L5"/>
<dbReference type="RefSeq" id="XP_040762023.1">
    <property type="nucleotide sequence ID" value="XM_040905805.1"/>
</dbReference>
<accession>A0A165D7L5</accession>
<gene>
    <name evidence="3" type="ORF">LAESUDRAFT_682844</name>
</gene>
<keyword evidence="1" id="KW-1133">Transmembrane helix</keyword>
<feature type="domain" description="Ubiquitin 3 binding protein But2 C-terminal" evidence="2">
    <location>
        <begin position="144"/>
        <end position="250"/>
    </location>
</feature>
<protein>
    <recommendedName>
        <fullName evidence="2">Ubiquitin 3 binding protein But2 C-terminal domain-containing protein</fullName>
    </recommendedName>
</protein>
<evidence type="ECO:0000256" key="1">
    <source>
        <dbReference type="SAM" id="Phobius"/>
    </source>
</evidence>
<organism evidence="3 4">
    <name type="scientific">Laetiporus sulphureus 93-53</name>
    <dbReference type="NCBI Taxonomy" id="1314785"/>
    <lineage>
        <taxon>Eukaryota</taxon>
        <taxon>Fungi</taxon>
        <taxon>Dikarya</taxon>
        <taxon>Basidiomycota</taxon>
        <taxon>Agaricomycotina</taxon>
        <taxon>Agaricomycetes</taxon>
        <taxon>Polyporales</taxon>
        <taxon>Laetiporus</taxon>
    </lineage>
</organism>
<keyword evidence="1" id="KW-0812">Transmembrane</keyword>